<organism evidence="2 3">
    <name type="scientific">Sporomusa ovata</name>
    <dbReference type="NCBI Taxonomy" id="2378"/>
    <lineage>
        <taxon>Bacteria</taxon>
        <taxon>Bacillati</taxon>
        <taxon>Bacillota</taxon>
        <taxon>Negativicutes</taxon>
        <taxon>Selenomonadales</taxon>
        <taxon>Sporomusaceae</taxon>
        <taxon>Sporomusa</taxon>
    </lineage>
</organism>
<feature type="transmembrane region" description="Helical" evidence="1">
    <location>
        <begin position="90"/>
        <end position="107"/>
    </location>
</feature>
<sequence>MKFRDMFIALVLIGIMTTAGNVIGYHMPAGEAAIGYAIMLIITLVGVGLTHVIPIKLPMVFWVSIVALLVTSPISPIAKTITFYTSKVDFLALCTPILAYAGLAIGKDLEAFKKMSWKIIVVALAVYTGTFLCATAVAQIMLHFEGII</sequence>
<feature type="transmembrane region" description="Helical" evidence="1">
    <location>
        <begin position="33"/>
        <end position="53"/>
    </location>
</feature>
<evidence type="ECO:0000256" key="1">
    <source>
        <dbReference type="SAM" id="Phobius"/>
    </source>
</evidence>
<keyword evidence="1" id="KW-0812">Transmembrane</keyword>
<dbReference type="EMBL" id="CTRP01000003">
    <property type="protein sequence ID" value="CQR71011.1"/>
    <property type="molecule type" value="Genomic_DNA"/>
</dbReference>
<evidence type="ECO:0000313" key="3">
    <source>
        <dbReference type="Proteomes" id="UP000049855"/>
    </source>
</evidence>
<feature type="transmembrane region" description="Helical" evidence="1">
    <location>
        <begin position="60"/>
        <end position="78"/>
    </location>
</feature>
<dbReference type="AlphaFoldDB" id="A0A0U1KU95"/>
<proteinExistence type="predicted"/>
<reference evidence="3" key="1">
    <citation type="submission" date="2015-03" db="EMBL/GenBank/DDBJ databases">
        <authorList>
            <person name="Nijsse Bart"/>
        </authorList>
    </citation>
    <scope>NUCLEOTIDE SEQUENCE [LARGE SCALE GENOMIC DNA]</scope>
</reference>
<keyword evidence="1" id="KW-0472">Membrane</keyword>
<keyword evidence="3" id="KW-1185">Reference proteome</keyword>
<protein>
    <submittedName>
        <fullName evidence="2">Membrane protein, putative</fullName>
    </submittedName>
</protein>
<dbReference type="Proteomes" id="UP000049855">
    <property type="component" value="Unassembled WGS sequence"/>
</dbReference>
<dbReference type="RefSeq" id="WP_021169720.1">
    <property type="nucleotide sequence ID" value="NZ_CTRP01000003.1"/>
</dbReference>
<name>A0A0U1KU95_9FIRM</name>
<gene>
    <name evidence="2" type="ORF">SpAn4DRAFT_1989</name>
</gene>
<feature type="transmembrane region" description="Helical" evidence="1">
    <location>
        <begin position="119"/>
        <end position="142"/>
    </location>
</feature>
<keyword evidence="1" id="KW-1133">Transmembrane helix</keyword>
<accession>A0A0U1KU95</accession>
<feature type="transmembrane region" description="Helical" evidence="1">
    <location>
        <begin position="7"/>
        <end position="27"/>
    </location>
</feature>
<evidence type="ECO:0000313" key="2">
    <source>
        <dbReference type="EMBL" id="CQR71011.1"/>
    </source>
</evidence>